<evidence type="ECO:0000256" key="19">
    <source>
        <dbReference type="HAMAP-Rule" id="MF_00719"/>
    </source>
</evidence>
<comment type="similarity">
    <text evidence="4 19">Belongs to the CobS family.</text>
</comment>
<feature type="transmembrane region" description="Helical" evidence="19">
    <location>
        <begin position="104"/>
        <end position="126"/>
    </location>
</feature>
<keyword evidence="21" id="KW-1185">Reference proteome</keyword>
<evidence type="ECO:0000256" key="7">
    <source>
        <dbReference type="ARBA" id="ARBA00022475"/>
    </source>
</evidence>
<dbReference type="AlphaFoldDB" id="A0ABD5V1J6"/>
<keyword evidence="11 19" id="KW-0460">Magnesium</keyword>
<protein>
    <recommendedName>
        <fullName evidence="6 19">Adenosylcobinamide-GDP ribazoletransferase</fullName>
        <ecNumber evidence="5 19">2.7.8.26</ecNumber>
    </recommendedName>
    <alternativeName>
        <fullName evidence="16 19">Cobalamin synthase</fullName>
    </alternativeName>
    <alternativeName>
        <fullName evidence="15 19">Cobalamin-5'-phosphate synthase</fullName>
    </alternativeName>
</protein>
<comment type="pathway">
    <text evidence="3 19">Cofactor biosynthesis; adenosylcobalamin biosynthesis; adenosylcobalamin from cob(II)yrinate a,c-diamide: step 7/7.</text>
</comment>
<sequence>MVLDALRGALGFLTRLPVGRDERAWEAFRRTPAAFPLAGYAVGALLTVPFLLPGPAPTIALAFLLSIYLVTGINHADGVADLGDAAVVHGTPEERREVMRDTTVGVGALLALGVVLVGLALAGLSLAALPLAAAAAVVLAAEVGAKLSMAFLICLGEPAHEGMGSRFVGRGRRALVWPLLVAFPITLLSLPALAAVAGAALSGALLRSWASHRLGGVSGDVLGAANEVGRVVALHAGVVVWTLS</sequence>
<evidence type="ECO:0000256" key="6">
    <source>
        <dbReference type="ARBA" id="ARBA00015850"/>
    </source>
</evidence>
<evidence type="ECO:0000256" key="10">
    <source>
        <dbReference type="ARBA" id="ARBA00022692"/>
    </source>
</evidence>
<evidence type="ECO:0000256" key="9">
    <source>
        <dbReference type="ARBA" id="ARBA00022679"/>
    </source>
</evidence>
<evidence type="ECO:0000256" key="18">
    <source>
        <dbReference type="ARBA" id="ARBA00049504"/>
    </source>
</evidence>
<comment type="function">
    <text evidence="14 19">Joins adenosylcobinamide-GDP and alpha-ribazole to generate adenosylcobalamin (Ado-cobalamin). Also synthesizes adenosylcobalamin 5'-phosphate from adenosylcobinamide-GDP and alpha-ribazole 5'-phosphate.</text>
</comment>
<name>A0ABD5V1J6_9EURY</name>
<evidence type="ECO:0000256" key="8">
    <source>
        <dbReference type="ARBA" id="ARBA00022573"/>
    </source>
</evidence>
<evidence type="ECO:0000256" key="12">
    <source>
        <dbReference type="ARBA" id="ARBA00022989"/>
    </source>
</evidence>
<evidence type="ECO:0000256" key="16">
    <source>
        <dbReference type="ARBA" id="ARBA00032853"/>
    </source>
</evidence>
<evidence type="ECO:0000256" key="3">
    <source>
        <dbReference type="ARBA" id="ARBA00004663"/>
    </source>
</evidence>
<dbReference type="Proteomes" id="UP001596312">
    <property type="component" value="Unassembled WGS sequence"/>
</dbReference>
<dbReference type="Pfam" id="PF02654">
    <property type="entry name" value="CobS"/>
    <property type="match status" value="1"/>
</dbReference>
<dbReference type="NCBIfam" id="TIGR00317">
    <property type="entry name" value="cobS"/>
    <property type="match status" value="1"/>
</dbReference>
<dbReference type="PANTHER" id="PTHR34148">
    <property type="entry name" value="ADENOSYLCOBINAMIDE-GDP RIBAZOLETRANSFERASE"/>
    <property type="match status" value="1"/>
</dbReference>
<evidence type="ECO:0000256" key="14">
    <source>
        <dbReference type="ARBA" id="ARBA00025228"/>
    </source>
</evidence>
<feature type="transmembrane region" description="Helical" evidence="19">
    <location>
        <begin position="132"/>
        <end position="155"/>
    </location>
</feature>
<dbReference type="EMBL" id="JBHSXQ010000002">
    <property type="protein sequence ID" value="MFC6904721.1"/>
    <property type="molecule type" value="Genomic_DNA"/>
</dbReference>
<comment type="caution">
    <text evidence="20">The sequence shown here is derived from an EMBL/GenBank/DDBJ whole genome shotgun (WGS) entry which is preliminary data.</text>
</comment>
<feature type="transmembrane region" description="Helical" evidence="19">
    <location>
        <begin position="175"/>
        <end position="201"/>
    </location>
</feature>
<dbReference type="HAMAP" id="MF_00719">
    <property type="entry name" value="CobS"/>
    <property type="match status" value="1"/>
</dbReference>
<dbReference type="RefSeq" id="WP_340603236.1">
    <property type="nucleotide sequence ID" value="NZ_JBBMXV010000002.1"/>
</dbReference>
<accession>A0ABD5V1J6</accession>
<comment type="catalytic activity">
    <reaction evidence="18 19">
        <text>alpha-ribazole 5'-phosphate + adenosylcob(III)inamide-GDP = adenosylcob(III)alamin 5'-phosphate + GMP + H(+)</text>
        <dbReference type="Rhea" id="RHEA:23560"/>
        <dbReference type="ChEBI" id="CHEBI:15378"/>
        <dbReference type="ChEBI" id="CHEBI:57918"/>
        <dbReference type="ChEBI" id="CHEBI:58115"/>
        <dbReference type="ChEBI" id="CHEBI:60487"/>
        <dbReference type="ChEBI" id="CHEBI:60493"/>
        <dbReference type="EC" id="2.7.8.26"/>
    </reaction>
</comment>
<evidence type="ECO:0000313" key="21">
    <source>
        <dbReference type="Proteomes" id="UP001596312"/>
    </source>
</evidence>
<proteinExistence type="inferred from homology"/>
<evidence type="ECO:0000256" key="2">
    <source>
        <dbReference type="ARBA" id="ARBA00004651"/>
    </source>
</evidence>
<comment type="cofactor">
    <cofactor evidence="1 19">
        <name>Mg(2+)</name>
        <dbReference type="ChEBI" id="CHEBI:18420"/>
    </cofactor>
</comment>
<organism evidence="20 21">
    <name type="scientific">Halalkalicoccus tibetensis</name>
    <dbReference type="NCBI Taxonomy" id="175632"/>
    <lineage>
        <taxon>Archaea</taxon>
        <taxon>Methanobacteriati</taxon>
        <taxon>Methanobacteriota</taxon>
        <taxon>Stenosarchaea group</taxon>
        <taxon>Halobacteria</taxon>
        <taxon>Halobacteriales</taxon>
        <taxon>Halococcaceae</taxon>
        <taxon>Halalkalicoccus</taxon>
    </lineage>
</organism>
<comment type="catalytic activity">
    <reaction evidence="17 19">
        <text>alpha-ribazole + adenosylcob(III)inamide-GDP = adenosylcob(III)alamin + GMP + H(+)</text>
        <dbReference type="Rhea" id="RHEA:16049"/>
        <dbReference type="ChEBI" id="CHEBI:10329"/>
        <dbReference type="ChEBI" id="CHEBI:15378"/>
        <dbReference type="ChEBI" id="CHEBI:18408"/>
        <dbReference type="ChEBI" id="CHEBI:58115"/>
        <dbReference type="ChEBI" id="CHEBI:60487"/>
        <dbReference type="EC" id="2.7.8.26"/>
    </reaction>
</comment>
<dbReference type="GO" id="GO:0008818">
    <property type="term" value="F:cobalamin 5'-phosphate synthase activity"/>
    <property type="evidence" value="ECO:0007669"/>
    <property type="project" value="UniProtKB-UniRule"/>
</dbReference>
<keyword evidence="7 19" id="KW-1003">Cell membrane</keyword>
<keyword evidence="13 19" id="KW-0472">Membrane</keyword>
<dbReference type="EC" id="2.7.8.26" evidence="5 19"/>
<evidence type="ECO:0000256" key="4">
    <source>
        <dbReference type="ARBA" id="ARBA00010561"/>
    </source>
</evidence>
<evidence type="ECO:0000256" key="15">
    <source>
        <dbReference type="ARBA" id="ARBA00032605"/>
    </source>
</evidence>
<dbReference type="GO" id="GO:0009236">
    <property type="term" value="P:cobalamin biosynthetic process"/>
    <property type="evidence" value="ECO:0007669"/>
    <property type="project" value="UniProtKB-UniRule"/>
</dbReference>
<keyword evidence="8 19" id="KW-0169">Cobalamin biosynthesis</keyword>
<keyword evidence="12 19" id="KW-1133">Transmembrane helix</keyword>
<gene>
    <name evidence="19 20" type="primary">cobS</name>
    <name evidence="20" type="ORF">ACFQGH_05855</name>
</gene>
<comment type="subcellular location">
    <subcellularLocation>
        <location evidence="2 19">Cell membrane</location>
        <topology evidence="2 19">Multi-pass membrane protein</topology>
    </subcellularLocation>
</comment>
<evidence type="ECO:0000313" key="20">
    <source>
        <dbReference type="EMBL" id="MFC6904721.1"/>
    </source>
</evidence>
<dbReference type="PANTHER" id="PTHR34148:SF1">
    <property type="entry name" value="ADENOSYLCOBINAMIDE-GDP RIBAZOLETRANSFERASE"/>
    <property type="match status" value="1"/>
</dbReference>
<evidence type="ECO:0000256" key="17">
    <source>
        <dbReference type="ARBA" id="ARBA00048623"/>
    </source>
</evidence>
<evidence type="ECO:0000256" key="11">
    <source>
        <dbReference type="ARBA" id="ARBA00022842"/>
    </source>
</evidence>
<evidence type="ECO:0000256" key="13">
    <source>
        <dbReference type="ARBA" id="ARBA00023136"/>
    </source>
</evidence>
<dbReference type="GO" id="GO:0051073">
    <property type="term" value="F:adenosylcobinamide-GDP ribazoletransferase activity"/>
    <property type="evidence" value="ECO:0007669"/>
    <property type="project" value="UniProtKB-UniRule"/>
</dbReference>
<keyword evidence="10 19" id="KW-0812">Transmembrane</keyword>
<dbReference type="InterPro" id="IPR003805">
    <property type="entry name" value="CobS"/>
</dbReference>
<evidence type="ECO:0000256" key="5">
    <source>
        <dbReference type="ARBA" id="ARBA00013200"/>
    </source>
</evidence>
<dbReference type="GO" id="GO:0005886">
    <property type="term" value="C:plasma membrane"/>
    <property type="evidence" value="ECO:0007669"/>
    <property type="project" value="UniProtKB-SubCell"/>
</dbReference>
<feature type="transmembrane region" description="Helical" evidence="19">
    <location>
        <begin position="58"/>
        <end position="76"/>
    </location>
</feature>
<evidence type="ECO:0000256" key="1">
    <source>
        <dbReference type="ARBA" id="ARBA00001946"/>
    </source>
</evidence>
<reference evidence="20 21" key="1">
    <citation type="journal article" date="2019" name="Int. J. Syst. Evol. Microbiol.">
        <title>The Global Catalogue of Microorganisms (GCM) 10K type strain sequencing project: providing services to taxonomists for standard genome sequencing and annotation.</title>
        <authorList>
            <consortium name="The Broad Institute Genomics Platform"/>
            <consortium name="The Broad Institute Genome Sequencing Center for Infectious Disease"/>
            <person name="Wu L."/>
            <person name="Ma J."/>
        </authorList>
    </citation>
    <scope>NUCLEOTIDE SEQUENCE [LARGE SCALE GENOMIC DNA]</scope>
    <source>
        <strain evidence="20 21">CGMCC 1.3240</strain>
    </source>
</reference>
<keyword evidence="9 19" id="KW-0808">Transferase</keyword>